<protein>
    <recommendedName>
        <fullName evidence="3">DUF488 domain-containing protein</fullName>
    </recommendedName>
</protein>
<dbReference type="InterPro" id="IPR014519">
    <property type="entry name" value="UCP024492"/>
</dbReference>
<dbReference type="PIRSF" id="PIRSF024492">
    <property type="entry name" value="UCP024492"/>
    <property type="match status" value="1"/>
</dbReference>
<dbReference type="EMBL" id="CP013011">
    <property type="protein sequence ID" value="ALL00723.1"/>
    <property type="molecule type" value="Genomic_DNA"/>
</dbReference>
<dbReference type="AlphaFoldDB" id="A0A0P0N304"/>
<dbReference type="Pfam" id="PF04343">
    <property type="entry name" value="DUF488"/>
    <property type="match status" value="1"/>
</dbReference>
<accession>A0A0P0N304</accession>
<gene>
    <name evidence="1" type="ORF">Pyrde_0673</name>
</gene>
<dbReference type="KEGG" id="pdl:Pyrde_0673"/>
<dbReference type="PANTHER" id="PTHR39337">
    <property type="entry name" value="BLR5642 PROTEIN"/>
    <property type="match status" value="1"/>
</dbReference>
<name>A0A0P0N304_9CREN</name>
<dbReference type="Proteomes" id="UP000058613">
    <property type="component" value="Chromosome"/>
</dbReference>
<reference evidence="1 2" key="1">
    <citation type="submission" date="2015-10" db="EMBL/GenBank/DDBJ databases">
        <title>Complete genome sequence of hyperthermophilic archaeon Pyrodictium delaneyi Su06.</title>
        <authorList>
            <person name="Jung J.-H."/>
            <person name="Lin J."/>
            <person name="Holden J.F."/>
            <person name="Park C.-S."/>
        </authorList>
    </citation>
    <scope>NUCLEOTIDE SEQUENCE [LARGE SCALE GENOMIC DNA]</scope>
    <source>
        <strain evidence="1 2">Su06</strain>
    </source>
</reference>
<dbReference type="STRING" id="1273541.Pyrde_0673"/>
<organism evidence="1 2">
    <name type="scientific">Pyrodictium delaneyi</name>
    <dbReference type="NCBI Taxonomy" id="1273541"/>
    <lineage>
        <taxon>Archaea</taxon>
        <taxon>Thermoproteota</taxon>
        <taxon>Thermoprotei</taxon>
        <taxon>Desulfurococcales</taxon>
        <taxon>Pyrodictiaceae</taxon>
        <taxon>Pyrodictium</taxon>
    </lineage>
</organism>
<evidence type="ECO:0008006" key="3">
    <source>
        <dbReference type="Google" id="ProtNLM"/>
    </source>
</evidence>
<dbReference type="PANTHER" id="PTHR39337:SF1">
    <property type="entry name" value="BLR5642 PROTEIN"/>
    <property type="match status" value="1"/>
</dbReference>
<evidence type="ECO:0000313" key="2">
    <source>
        <dbReference type="Proteomes" id="UP000058613"/>
    </source>
</evidence>
<sequence length="134" mass="15554">MSLLKLYHIVHVVDVRRFPGSRRVPWFNKEVLRETLLSRGIGYTWLGDLLGGFRPGGYEAYMATEDYQRGINKLINIIESTSGPVAIMCRERYWRRCHRRFIANTLVYMGYQVVHIIDADKAELHPPQLSSGED</sequence>
<evidence type="ECO:0000313" key="1">
    <source>
        <dbReference type="EMBL" id="ALL00723.1"/>
    </source>
</evidence>
<dbReference type="InterPro" id="IPR007438">
    <property type="entry name" value="DUF488"/>
</dbReference>
<proteinExistence type="predicted"/>